<comment type="caution">
    <text evidence="1">The sequence shown here is derived from an EMBL/GenBank/DDBJ whole genome shotgun (WGS) entry which is preliminary data.</text>
</comment>
<organism evidence="1 2">
    <name type="scientific">Pleurostoma richardsiae</name>
    <dbReference type="NCBI Taxonomy" id="41990"/>
    <lineage>
        <taxon>Eukaryota</taxon>
        <taxon>Fungi</taxon>
        <taxon>Dikarya</taxon>
        <taxon>Ascomycota</taxon>
        <taxon>Pezizomycotina</taxon>
        <taxon>Sordariomycetes</taxon>
        <taxon>Sordariomycetidae</taxon>
        <taxon>Calosphaeriales</taxon>
        <taxon>Pleurostomataceae</taxon>
        <taxon>Pleurostoma</taxon>
    </lineage>
</organism>
<gene>
    <name evidence="1" type="ORF">NKR23_g9437</name>
</gene>
<evidence type="ECO:0000313" key="2">
    <source>
        <dbReference type="Proteomes" id="UP001174694"/>
    </source>
</evidence>
<evidence type="ECO:0000313" key="1">
    <source>
        <dbReference type="EMBL" id="KAJ9137161.1"/>
    </source>
</evidence>
<proteinExistence type="predicted"/>
<reference evidence="1" key="1">
    <citation type="submission" date="2022-07" db="EMBL/GenBank/DDBJ databases">
        <title>Fungi with potential for degradation of polypropylene.</title>
        <authorList>
            <person name="Gostincar C."/>
        </authorList>
    </citation>
    <scope>NUCLEOTIDE SEQUENCE</scope>
    <source>
        <strain evidence="1">EXF-13308</strain>
    </source>
</reference>
<keyword evidence="2" id="KW-1185">Reference proteome</keyword>
<name>A0AA38VEY5_9PEZI</name>
<accession>A0AA38VEY5</accession>
<protein>
    <submittedName>
        <fullName evidence="1">Uncharacterized protein</fullName>
    </submittedName>
</protein>
<dbReference type="AlphaFoldDB" id="A0AA38VEY5"/>
<dbReference type="Proteomes" id="UP001174694">
    <property type="component" value="Unassembled WGS sequence"/>
</dbReference>
<dbReference type="EMBL" id="JANBVO010000036">
    <property type="protein sequence ID" value="KAJ9137161.1"/>
    <property type="molecule type" value="Genomic_DNA"/>
</dbReference>
<sequence>MTSLDRYRPQKAASVALTRSMVYDSITTYHLWKSDLERYLKTLFPTADIEVTVRVPRADDQRGWRPSLTPRCTQMQPNSNNFRLSIPRYLTQNERMHILDNLRYGQDELDC</sequence>